<keyword evidence="1" id="KW-0812">Transmembrane</keyword>
<feature type="transmembrane region" description="Helical" evidence="1">
    <location>
        <begin position="463"/>
        <end position="483"/>
    </location>
</feature>
<keyword evidence="4" id="KW-1185">Reference proteome</keyword>
<feature type="chain" id="PRO_5045941380" description="Peptidase A1 domain-containing protein" evidence="2">
    <location>
        <begin position="22"/>
        <end position="670"/>
    </location>
</feature>
<name>A0ABP0MRK3_9DINO</name>
<dbReference type="Gene3D" id="2.40.70.10">
    <property type="entry name" value="Acid Proteases"/>
    <property type="match status" value="1"/>
</dbReference>
<organism evidence="3 4">
    <name type="scientific">Durusdinium trenchii</name>
    <dbReference type="NCBI Taxonomy" id="1381693"/>
    <lineage>
        <taxon>Eukaryota</taxon>
        <taxon>Sar</taxon>
        <taxon>Alveolata</taxon>
        <taxon>Dinophyceae</taxon>
        <taxon>Suessiales</taxon>
        <taxon>Symbiodiniaceae</taxon>
        <taxon>Durusdinium</taxon>
    </lineage>
</organism>
<dbReference type="EMBL" id="CAXAMN010019113">
    <property type="protein sequence ID" value="CAK9053718.1"/>
    <property type="molecule type" value="Genomic_DNA"/>
</dbReference>
<feature type="transmembrane region" description="Helical" evidence="1">
    <location>
        <begin position="408"/>
        <end position="427"/>
    </location>
</feature>
<comment type="caution">
    <text evidence="3">The sequence shown here is derived from an EMBL/GenBank/DDBJ whole genome shotgun (WGS) entry which is preliminary data.</text>
</comment>
<evidence type="ECO:0000256" key="1">
    <source>
        <dbReference type="SAM" id="Phobius"/>
    </source>
</evidence>
<keyword evidence="1" id="KW-0472">Membrane</keyword>
<evidence type="ECO:0008006" key="5">
    <source>
        <dbReference type="Google" id="ProtNLM"/>
    </source>
</evidence>
<feature type="transmembrane region" description="Helical" evidence="1">
    <location>
        <begin position="433"/>
        <end position="451"/>
    </location>
</feature>
<dbReference type="Pfam" id="PF12077">
    <property type="entry name" value="DUF3556"/>
    <property type="match status" value="1"/>
</dbReference>
<protein>
    <recommendedName>
        <fullName evidence="5">Peptidase A1 domain-containing protein</fullName>
    </recommendedName>
</protein>
<dbReference type="Proteomes" id="UP001642484">
    <property type="component" value="Unassembled WGS sequence"/>
</dbReference>
<dbReference type="InterPro" id="IPR021941">
    <property type="entry name" value="DUF3556_TM"/>
</dbReference>
<feature type="signal peptide" evidence="2">
    <location>
        <begin position="1"/>
        <end position="21"/>
    </location>
</feature>
<keyword evidence="2" id="KW-0732">Signal</keyword>
<accession>A0ABP0MRK3</accession>
<reference evidence="3 4" key="1">
    <citation type="submission" date="2024-02" db="EMBL/GenBank/DDBJ databases">
        <authorList>
            <person name="Chen Y."/>
            <person name="Shah S."/>
            <person name="Dougan E. K."/>
            <person name="Thang M."/>
            <person name="Chan C."/>
        </authorList>
    </citation>
    <scope>NUCLEOTIDE SEQUENCE [LARGE SCALE GENOMIC DNA]</scope>
</reference>
<dbReference type="SUPFAM" id="SSF50630">
    <property type="entry name" value="Acid proteases"/>
    <property type="match status" value="1"/>
</dbReference>
<evidence type="ECO:0000313" key="4">
    <source>
        <dbReference type="Proteomes" id="UP001642484"/>
    </source>
</evidence>
<proteinExistence type="predicted"/>
<dbReference type="InterPro" id="IPR021109">
    <property type="entry name" value="Peptidase_aspartic_dom_sf"/>
</dbReference>
<gene>
    <name evidence="3" type="ORF">CCMP2556_LOCUS26960</name>
</gene>
<feature type="transmembrane region" description="Helical" evidence="1">
    <location>
        <begin position="167"/>
        <end position="188"/>
    </location>
</feature>
<keyword evidence="1" id="KW-1133">Transmembrane helix</keyword>
<feature type="transmembrane region" description="Helical" evidence="1">
    <location>
        <begin position="259"/>
        <end position="277"/>
    </location>
</feature>
<sequence length="670" mass="75841">MIGMRCATLSLAFFQPLLVFGINVRLSNQETSCAKLENHETYSAVKVAIGSPPQMFSLVADTGSNSCIVKDCQCQHCPAEWGKCFTGPDHSRSFVLPTFKSNASTGHLQGQKGPASMIMSFGSGEIAAQIASDEEKFTSMSVGHRLDHFAKWITQHGMTRPSILMKFHIVMLLTNYSCYALLMLLVPASPSLSKEDYRMLLFVKLVVWQHLAEGLGCRQGPLMGLSFPNNFLYRLSRGTLKHSLLPALGGHRRNGMDRLVHAIFFLSGLGFLLSTWYNVALLWLLMLCDVYLFVFDMTQFYASSGHAYGSMLLSACFPLHRGRMAGIQLGLILQWFFSGVGKIGPWFEYVNGPFMLQSRLLRGQNWLRRLLIESDETMKPTRSAKVLAHTAAAAEYVAPVLLMIPNDLAIWTGFWLLVAMHIYILLMPAPFDVYSWNLCFCLNGIYLFYLGHFGFDFQSLSEMSGYLIAFFIMELLVCCYGNIWPDQVGYYLSHRYWAGNWVQSFFFVKKTQRVKDKLEIVGQSKGIGNPLFLEEAPYLQVCLGYLSFAYLWLATFNMKCIARLIEDFLQVSGTKSVDEWQMLKLTGWLCGEFRDELYAEKVLPIIQEECKFDEGEAYLIRVGAFGMFGHTATWRIYDLRKGVVREGTMSVQMMRSIDGKPTDACELMMA</sequence>
<evidence type="ECO:0000256" key="2">
    <source>
        <dbReference type="SAM" id="SignalP"/>
    </source>
</evidence>
<evidence type="ECO:0000313" key="3">
    <source>
        <dbReference type="EMBL" id="CAK9053718.1"/>
    </source>
</evidence>